<evidence type="ECO:0000313" key="4">
    <source>
        <dbReference type="Proteomes" id="UP000050424"/>
    </source>
</evidence>
<dbReference type="Pfam" id="PF11951">
    <property type="entry name" value="Fungal_trans_2"/>
    <property type="match status" value="1"/>
</dbReference>
<comment type="caution">
    <text evidence="3">The sequence shown here is derived from an EMBL/GenBank/DDBJ whole genome shotgun (WGS) entry which is preliminary data.</text>
</comment>
<keyword evidence="4" id="KW-1185">Reference proteome</keyword>
<dbReference type="STRING" id="78410.A0A0P7ADF0"/>
<dbReference type="AlphaFoldDB" id="A0A0P7ADF0"/>
<dbReference type="EMBL" id="LKCW01000261">
    <property type="protein sequence ID" value="KPM35291.1"/>
    <property type="molecule type" value="Genomic_DNA"/>
</dbReference>
<evidence type="ECO:0008006" key="5">
    <source>
        <dbReference type="Google" id="ProtNLM"/>
    </source>
</evidence>
<sequence length="336" mass="37614">MVCDFSPLSKQQVSVESSPPDLTKKRKPGRPRKDWIQDSSDLQGSSDCSSTPSLALDVACPVLPLFPGLISVVDYLDLMHWWTVHTAATVGETKLWREDMPPLSFRHPHLCHIILAMAAQHSSRSKPLESQRYTTLAEYHYELAVREATVNLASLSLDNAQSMYASVMLISLYYFAKGPSSGELLVFTKGQKVPWMSLLQGIRFIFETLGHSAIFHGILAIEPDASEERNVSEVTTTPVSTCQHWQQPLSDLLHMIEQSPEKHATYCAQEAEQLVDSYKATYGTENKPINYNGGKIQDVMGWLYRMDPGFIAQLEAENPVPLILLAYFAVLLKSLE</sequence>
<feature type="compositionally biased region" description="Polar residues" evidence="2">
    <location>
        <begin position="8"/>
        <end position="17"/>
    </location>
</feature>
<dbReference type="GO" id="GO:0000981">
    <property type="term" value="F:DNA-binding transcription factor activity, RNA polymerase II-specific"/>
    <property type="evidence" value="ECO:0007669"/>
    <property type="project" value="TreeGrafter"/>
</dbReference>
<evidence type="ECO:0000256" key="1">
    <source>
        <dbReference type="ARBA" id="ARBA00023242"/>
    </source>
</evidence>
<dbReference type="OrthoDB" id="416217at2759"/>
<proteinExistence type="predicted"/>
<organism evidence="3 4">
    <name type="scientific">Neonectria ditissima</name>
    <dbReference type="NCBI Taxonomy" id="78410"/>
    <lineage>
        <taxon>Eukaryota</taxon>
        <taxon>Fungi</taxon>
        <taxon>Dikarya</taxon>
        <taxon>Ascomycota</taxon>
        <taxon>Pezizomycotina</taxon>
        <taxon>Sordariomycetes</taxon>
        <taxon>Hypocreomycetidae</taxon>
        <taxon>Hypocreales</taxon>
        <taxon>Nectriaceae</taxon>
        <taxon>Neonectria</taxon>
    </lineage>
</organism>
<keyword evidence="1" id="KW-0539">Nucleus</keyword>
<dbReference type="PANTHER" id="PTHR47657:SF13">
    <property type="entry name" value="ZN(2)-C6 FUNGAL-TYPE DOMAIN-CONTAINING PROTEIN-RELATED"/>
    <property type="match status" value="1"/>
</dbReference>
<protein>
    <recommendedName>
        <fullName evidence="5">Transcription factor domain-containing protein</fullName>
    </recommendedName>
</protein>
<dbReference type="Proteomes" id="UP000050424">
    <property type="component" value="Unassembled WGS sequence"/>
</dbReference>
<name>A0A0P7ADF0_9HYPO</name>
<dbReference type="InterPro" id="IPR052400">
    <property type="entry name" value="Zn2-C6_fungal_TF"/>
</dbReference>
<evidence type="ECO:0000313" key="3">
    <source>
        <dbReference type="EMBL" id="KPM35291.1"/>
    </source>
</evidence>
<accession>A0A0P7ADF0</accession>
<reference evidence="3 4" key="1">
    <citation type="submission" date="2015-09" db="EMBL/GenBank/DDBJ databases">
        <title>Draft genome of a European isolate of the apple canker pathogen Neonectria ditissima.</title>
        <authorList>
            <person name="Gomez-Cortecero A."/>
            <person name="Harrison R.J."/>
            <person name="Armitage A.D."/>
        </authorList>
    </citation>
    <scope>NUCLEOTIDE SEQUENCE [LARGE SCALE GENOMIC DNA]</scope>
    <source>
        <strain evidence="3 4">R09/05</strain>
    </source>
</reference>
<feature type="region of interest" description="Disordered" evidence="2">
    <location>
        <begin position="1"/>
        <end position="46"/>
    </location>
</feature>
<evidence type="ECO:0000256" key="2">
    <source>
        <dbReference type="SAM" id="MobiDB-lite"/>
    </source>
</evidence>
<gene>
    <name evidence="3" type="ORF">AK830_g11283</name>
</gene>
<dbReference type="InterPro" id="IPR021858">
    <property type="entry name" value="Fun_TF"/>
</dbReference>
<dbReference type="PANTHER" id="PTHR47657">
    <property type="entry name" value="STEROL REGULATORY ELEMENT-BINDING PROTEIN ECM22"/>
    <property type="match status" value="1"/>
</dbReference>